<organism evidence="2 3">
    <name type="scientific">Fistulifera solaris</name>
    <name type="common">Oleaginous diatom</name>
    <dbReference type="NCBI Taxonomy" id="1519565"/>
    <lineage>
        <taxon>Eukaryota</taxon>
        <taxon>Sar</taxon>
        <taxon>Stramenopiles</taxon>
        <taxon>Ochrophyta</taxon>
        <taxon>Bacillariophyta</taxon>
        <taxon>Bacillariophyceae</taxon>
        <taxon>Bacillariophycidae</taxon>
        <taxon>Naviculales</taxon>
        <taxon>Naviculaceae</taxon>
        <taxon>Fistulifera</taxon>
    </lineage>
</organism>
<gene>
    <name evidence="2" type="ORF">FisN_9Hh056</name>
</gene>
<proteinExistence type="predicted"/>
<dbReference type="AlphaFoldDB" id="A0A1Z5K245"/>
<evidence type="ECO:0000313" key="2">
    <source>
        <dbReference type="EMBL" id="GAX20347.1"/>
    </source>
</evidence>
<accession>A0A1Z5K245</accession>
<protein>
    <submittedName>
        <fullName evidence="2">Uncharacterized protein</fullName>
    </submittedName>
</protein>
<evidence type="ECO:0000313" key="3">
    <source>
        <dbReference type="Proteomes" id="UP000198406"/>
    </source>
</evidence>
<keyword evidence="1" id="KW-0732">Signal</keyword>
<feature type="signal peptide" evidence="1">
    <location>
        <begin position="1"/>
        <end position="17"/>
    </location>
</feature>
<name>A0A1Z5K245_FISSO</name>
<dbReference type="EMBL" id="BDSP01000147">
    <property type="protein sequence ID" value="GAX20347.1"/>
    <property type="molecule type" value="Genomic_DNA"/>
</dbReference>
<dbReference type="OrthoDB" id="49020at2759"/>
<sequence>MKIHTLLLLAYSSFAHATIFPLFPRVGCFARFATFRFDIGNPHQYRRYFRDDSAMTLWQTGRYVGAEAIREYVDFVTPSNPLWSSNEQLDVTVKFVQFDREASQCQFLALYHYNYEIDESLGTIASNYTVANMVKLFFNVKRRYIPKIHVFYTEDYVNLLFGTFFHTAETLAFICNVYEGSTCASQLDPPTDCVAQLSALDQTGTDGRVDGNSVGCRMLHAVLAESRRVHCPHISFEPLADFQNQIKCQTEGSLTVSDLFTTEDLEAFDEYAVARGLNPNIGHDWTDGSV</sequence>
<reference evidence="2 3" key="1">
    <citation type="journal article" date="2015" name="Plant Cell">
        <title>Oil accumulation by the oleaginous diatom Fistulifera solaris as revealed by the genome and transcriptome.</title>
        <authorList>
            <person name="Tanaka T."/>
            <person name="Maeda Y."/>
            <person name="Veluchamy A."/>
            <person name="Tanaka M."/>
            <person name="Abida H."/>
            <person name="Marechal E."/>
            <person name="Bowler C."/>
            <person name="Muto M."/>
            <person name="Sunaga Y."/>
            <person name="Tanaka M."/>
            <person name="Yoshino T."/>
            <person name="Taniguchi T."/>
            <person name="Fukuda Y."/>
            <person name="Nemoto M."/>
            <person name="Matsumoto M."/>
            <person name="Wong P.S."/>
            <person name="Aburatani S."/>
            <person name="Fujibuchi W."/>
        </authorList>
    </citation>
    <scope>NUCLEOTIDE SEQUENCE [LARGE SCALE GENOMIC DNA]</scope>
    <source>
        <strain evidence="2 3">JPCC DA0580</strain>
    </source>
</reference>
<keyword evidence="3" id="KW-1185">Reference proteome</keyword>
<dbReference type="Proteomes" id="UP000198406">
    <property type="component" value="Unassembled WGS sequence"/>
</dbReference>
<dbReference type="InParanoid" id="A0A1Z5K245"/>
<feature type="chain" id="PRO_5012148036" evidence="1">
    <location>
        <begin position="18"/>
        <end position="290"/>
    </location>
</feature>
<evidence type="ECO:0000256" key="1">
    <source>
        <dbReference type="SAM" id="SignalP"/>
    </source>
</evidence>
<comment type="caution">
    <text evidence="2">The sequence shown here is derived from an EMBL/GenBank/DDBJ whole genome shotgun (WGS) entry which is preliminary data.</text>
</comment>